<dbReference type="RefSeq" id="WP_234658786.1">
    <property type="nucleotide sequence ID" value="NZ_CP094997.1"/>
</dbReference>
<reference evidence="2" key="1">
    <citation type="submission" date="2021-12" db="EMBL/GenBank/DDBJ databases">
        <title>Novel species in genus Dyadobacter.</title>
        <authorList>
            <person name="Ma C."/>
        </authorList>
    </citation>
    <scope>NUCLEOTIDE SEQUENCE</scope>
    <source>
        <strain evidence="2">LJ419</strain>
    </source>
</reference>
<accession>A0A9X1TIR4</accession>
<name>A0A9X1TIR4_9BACT</name>
<dbReference type="PROSITE" id="PS51257">
    <property type="entry name" value="PROKAR_LIPOPROTEIN"/>
    <property type="match status" value="1"/>
</dbReference>
<evidence type="ECO:0000313" key="2">
    <source>
        <dbReference type="EMBL" id="MCF0065754.1"/>
    </source>
</evidence>
<dbReference type="InterPro" id="IPR036514">
    <property type="entry name" value="SGNH_hydro_sf"/>
</dbReference>
<dbReference type="GO" id="GO:0016788">
    <property type="term" value="F:hydrolase activity, acting on ester bonds"/>
    <property type="evidence" value="ECO:0007669"/>
    <property type="project" value="UniProtKB-ARBA"/>
</dbReference>
<dbReference type="Proteomes" id="UP001139000">
    <property type="component" value="Unassembled WGS sequence"/>
</dbReference>
<evidence type="ECO:0000256" key="1">
    <source>
        <dbReference type="SAM" id="MobiDB-lite"/>
    </source>
</evidence>
<organism evidence="2 3">
    <name type="scientific">Dyadobacter chenwenxiniae</name>
    <dbReference type="NCBI Taxonomy" id="2906456"/>
    <lineage>
        <taxon>Bacteria</taxon>
        <taxon>Pseudomonadati</taxon>
        <taxon>Bacteroidota</taxon>
        <taxon>Cytophagia</taxon>
        <taxon>Cytophagales</taxon>
        <taxon>Spirosomataceae</taxon>
        <taxon>Dyadobacter</taxon>
    </lineage>
</organism>
<keyword evidence="3" id="KW-1185">Reference proteome</keyword>
<comment type="caution">
    <text evidence="2">The sequence shown here is derived from an EMBL/GenBank/DDBJ whole genome shotgun (WGS) entry which is preliminary data.</text>
</comment>
<dbReference type="EMBL" id="JAJTTC010000014">
    <property type="protein sequence ID" value="MCF0065754.1"/>
    <property type="molecule type" value="Genomic_DNA"/>
</dbReference>
<sequence>MKKLLFITLLGFIACSKPGTDPDNPGGPDPEPNGEQTGTGKGEPGIVGLSGIEAWDKLAATERNRIKAWNTVFMHQSVGGDLEDGAEANGFKFEYFDLAAAPKGLSGNVFSVSNGDPMGKMAEFKKNVIAHQASVKIAIFKFGYADINDTNREDVKAAYKKMIDELRTQVTGIRFVHITPPLIYIVTRDDGNAAKMNVAQWMKDTFKTTDVIYELEEIESNNGACKLGNVLTICDENRSTEACSSKNQGVDAAEGQGHLCEKAATRISKAFLMSIYNAGK</sequence>
<feature type="region of interest" description="Disordered" evidence="1">
    <location>
        <begin position="18"/>
        <end position="45"/>
    </location>
</feature>
<evidence type="ECO:0000313" key="3">
    <source>
        <dbReference type="Proteomes" id="UP001139000"/>
    </source>
</evidence>
<dbReference type="SUPFAM" id="SSF52266">
    <property type="entry name" value="SGNH hydrolase"/>
    <property type="match status" value="1"/>
</dbReference>
<protein>
    <submittedName>
        <fullName evidence="2">Uncharacterized protein</fullName>
    </submittedName>
</protein>
<gene>
    <name evidence="2" type="ORF">LXM26_29850</name>
</gene>
<dbReference type="AlphaFoldDB" id="A0A9X1TIR4"/>
<proteinExistence type="predicted"/>
<dbReference type="Gene3D" id="3.40.50.1110">
    <property type="entry name" value="SGNH hydrolase"/>
    <property type="match status" value="1"/>
</dbReference>